<comment type="similarity">
    <text evidence="1">Belongs to the CpsD/CapB family.</text>
</comment>
<dbReference type="InterPro" id="IPR050445">
    <property type="entry name" value="Bact_polysacc_biosynth/exp"/>
</dbReference>
<keyword evidence="3 12" id="KW-0808">Transferase</keyword>
<evidence type="ECO:0000256" key="7">
    <source>
        <dbReference type="ARBA" id="ARBA00023137"/>
    </source>
</evidence>
<keyword evidence="4" id="KW-0547">Nucleotide-binding</keyword>
<feature type="transmembrane region" description="Helical" evidence="10">
    <location>
        <begin position="55"/>
        <end position="76"/>
    </location>
</feature>
<dbReference type="GO" id="GO:0005886">
    <property type="term" value="C:plasma membrane"/>
    <property type="evidence" value="ECO:0007669"/>
    <property type="project" value="TreeGrafter"/>
</dbReference>
<evidence type="ECO:0000256" key="9">
    <source>
        <dbReference type="SAM" id="Coils"/>
    </source>
</evidence>
<keyword evidence="9" id="KW-0175">Coiled coil</keyword>
<dbReference type="Gene3D" id="3.40.50.300">
    <property type="entry name" value="P-loop containing nucleotide triphosphate hydrolases"/>
    <property type="match status" value="1"/>
</dbReference>
<evidence type="ECO:0000256" key="8">
    <source>
        <dbReference type="ARBA" id="ARBA00051245"/>
    </source>
</evidence>
<reference evidence="12 13" key="1">
    <citation type="journal article" date="2016" name="Int. J. Syst. Evol. Microbiol.">
        <title>Arsenicitalea aurantiaca gen. nov., sp. nov., a new member of the family Hyphomicrobiaceae, isolated from high-arsenic sediment.</title>
        <authorList>
            <person name="Mu Y."/>
            <person name="Zhou L."/>
            <person name="Zeng X.C."/>
            <person name="Liu L."/>
            <person name="Pan Y."/>
            <person name="Chen X."/>
            <person name="Wang J."/>
            <person name="Li S."/>
            <person name="Li W.J."/>
            <person name="Wang Y."/>
        </authorList>
    </citation>
    <scope>NUCLEOTIDE SEQUENCE [LARGE SCALE GENOMIC DNA]</scope>
    <source>
        <strain evidence="12 13">42-50</strain>
    </source>
</reference>
<dbReference type="GO" id="GO:0004715">
    <property type="term" value="F:non-membrane spanning protein tyrosine kinase activity"/>
    <property type="evidence" value="ECO:0007669"/>
    <property type="project" value="UniProtKB-EC"/>
</dbReference>
<dbReference type="RefSeq" id="WP_127188760.1">
    <property type="nucleotide sequence ID" value="NZ_RZNJ01000004.1"/>
</dbReference>
<dbReference type="AlphaFoldDB" id="A0A433X7F7"/>
<comment type="caution">
    <text evidence="12">The sequence shown here is derived from an EMBL/GenBank/DDBJ whole genome shotgun (WGS) entry which is preliminary data.</text>
</comment>
<evidence type="ECO:0000256" key="10">
    <source>
        <dbReference type="SAM" id="Phobius"/>
    </source>
</evidence>
<feature type="coiled-coil region" evidence="9">
    <location>
        <begin position="348"/>
        <end position="404"/>
    </location>
</feature>
<dbReference type="NCBIfam" id="TIGR01007">
    <property type="entry name" value="eps_fam"/>
    <property type="match status" value="1"/>
</dbReference>
<dbReference type="Proteomes" id="UP000281547">
    <property type="component" value="Unassembled WGS sequence"/>
</dbReference>
<feature type="domain" description="AAA" evidence="11">
    <location>
        <begin position="556"/>
        <end position="696"/>
    </location>
</feature>
<dbReference type="PANTHER" id="PTHR32309:SF13">
    <property type="entry name" value="FERRIC ENTEROBACTIN TRANSPORT PROTEIN FEPE"/>
    <property type="match status" value="1"/>
</dbReference>
<keyword evidence="13" id="KW-1185">Reference proteome</keyword>
<keyword evidence="10" id="KW-0472">Membrane</keyword>
<keyword evidence="10" id="KW-1133">Transmembrane helix</keyword>
<evidence type="ECO:0000256" key="6">
    <source>
        <dbReference type="ARBA" id="ARBA00022840"/>
    </source>
</evidence>
<gene>
    <name evidence="12" type="ORF">EMQ25_11610</name>
</gene>
<comment type="catalytic activity">
    <reaction evidence="8">
        <text>L-tyrosyl-[protein] + ATP = O-phospho-L-tyrosyl-[protein] + ADP + H(+)</text>
        <dbReference type="Rhea" id="RHEA:10596"/>
        <dbReference type="Rhea" id="RHEA-COMP:10136"/>
        <dbReference type="Rhea" id="RHEA-COMP:20101"/>
        <dbReference type="ChEBI" id="CHEBI:15378"/>
        <dbReference type="ChEBI" id="CHEBI:30616"/>
        <dbReference type="ChEBI" id="CHEBI:46858"/>
        <dbReference type="ChEBI" id="CHEBI:61978"/>
        <dbReference type="ChEBI" id="CHEBI:456216"/>
        <dbReference type="EC" id="2.7.10.2"/>
    </reaction>
</comment>
<evidence type="ECO:0000313" key="12">
    <source>
        <dbReference type="EMBL" id="RUT29980.1"/>
    </source>
</evidence>
<feature type="coiled-coil region" evidence="9">
    <location>
        <begin position="235"/>
        <end position="262"/>
    </location>
</feature>
<dbReference type="CDD" id="cd05387">
    <property type="entry name" value="BY-kinase"/>
    <property type="match status" value="1"/>
</dbReference>
<dbReference type="OrthoDB" id="230260at2"/>
<keyword evidence="5 12" id="KW-0418">Kinase</keyword>
<evidence type="ECO:0000256" key="3">
    <source>
        <dbReference type="ARBA" id="ARBA00022679"/>
    </source>
</evidence>
<evidence type="ECO:0000313" key="13">
    <source>
        <dbReference type="Proteomes" id="UP000281547"/>
    </source>
</evidence>
<evidence type="ECO:0000256" key="4">
    <source>
        <dbReference type="ARBA" id="ARBA00022741"/>
    </source>
</evidence>
<dbReference type="Pfam" id="PF13614">
    <property type="entry name" value="AAA_31"/>
    <property type="match status" value="1"/>
</dbReference>
<dbReference type="EMBL" id="RZNJ01000004">
    <property type="protein sequence ID" value="RUT29980.1"/>
    <property type="molecule type" value="Genomic_DNA"/>
</dbReference>
<keyword evidence="7" id="KW-0829">Tyrosine-protein kinase</keyword>
<dbReference type="PANTHER" id="PTHR32309">
    <property type="entry name" value="TYROSINE-PROTEIN KINASE"/>
    <property type="match status" value="1"/>
</dbReference>
<evidence type="ECO:0000256" key="2">
    <source>
        <dbReference type="ARBA" id="ARBA00011903"/>
    </source>
</evidence>
<dbReference type="SUPFAM" id="SSF52540">
    <property type="entry name" value="P-loop containing nucleoside triphosphate hydrolases"/>
    <property type="match status" value="1"/>
</dbReference>
<dbReference type="InterPro" id="IPR025669">
    <property type="entry name" value="AAA_dom"/>
</dbReference>
<keyword evidence="10" id="KW-0812">Transmembrane</keyword>
<evidence type="ECO:0000256" key="5">
    <source>
        <dbReference type="ARBA" id="ARBA00022777"/>
    </source>
</evidence>
<evidence type="ECO:0000256" key="1">
    <source>
        <dbReference type="ARBA" id="ARBA00007316"/>
    </source>
</evidence>
<evidence type="ECO:0000259" key="11">
    <source>
        <dbReference type="Pfam" id="PF13614"/>
    </source>
</evidence>
<dbReference type="GO" id="GO:0005524">
    <property type="term" value="F:ATP binding"/>
    <property type="evidence" value="ECO:0007669"/>
    <property type="project" value="UniProtKB-KW"/>
</dbReference>
<sequence length="785" mass="86631">MLDRNEQNLPWRGGSTGAVAPRYDTPAWEGYGGRFTEESEEAFDPVKLFWLALRYRWLIAVLVGLGLVLGLAMTLMQSPKYAATARIEIMVPTARVLEDMDIVAQSSDLRTFETAREKLRSRDLARRVALELNLANDARFLFPRPDFSVGNIFARIFGTSSEPSLDAYTAEEREQLAISQILRDLSANLIRGTSLLEVRFASHDPERARQIANQVVQSYMDQQVDRTIATSDLARQFIDEQVAEAKNSLEASEAALVAYSKDQQLGAAGEDGSLITASITAINDALAQAIQRRLENERLVAQIDAGDAAGLTRVLESQAIQNLRGDIATLRSEYQQKLGIFKPAFPEMQRLSAQISELERQLQQGVNAIAGAIRLSYEASLQEERDLRQKLAELEVEQVAFRDKNIQYTILNREVASSRAQYQSLIDKRNELGVVSDLRRDNIDVVDYAITPTAPFQPSLFRNLLLFLGGAVALSAAAIYILELLNNKFSTPDQVESELKLPVLGIIPKAEGDKLSEGLLDPRSALSEAYRSLRTSLQFSGADGAPRTLLVTSAEPGESKSTSAYKLAEEFAALGEKVLIVDCDLRRPSLHRVFKTDNTMGLTNLLTNTVAPEDVQQLFHHSPAHPKLDFLSTGPMVPNPADLLSSSRMGGVIRACTKAYSLVILDGPPVIGLSDALILSRHSEATLLVVAAHQTARKSAGAALKRLHSAGGNIVGAMLGKLDIEKIDYSYAYRYMYEGYYSYGSEETPRIEEQNDVKPARAFGGWSGGVVHLYRRHLRPLLHRA</sequence>
<dbReference type="InterPro" id="IPR027417">
    <property type="entry name" value="P-loop_NTPase"/>
</dbReference>
<dbReference type="InterPro" id="IPR005702">
    <property type="entry name" value="Wzc-like_C"/>
</dbReference>
<keyword evidence="6" id="KW-0067">ATP-binding</keyword>
<proteinExistence type="inferred from homology"/>
<dbReference type="EC" id="2.7.10.2" evidence="2"/>
<name>A0A433X7F7_9HYPH</name>
<protein>
    <recommendedName>
        <fullName evidence="2">non-specific protein-tyrosine kinase</fullName>
        <ecNumber evidence="2">2.7.10.2</ecNumber>
    </recommendedName>
</protein>
<organism evidence="12 13">
    <name type="scientific">Arsenicitalea aurantiaca</name>
    <dbReference type="NCBI Taxonomy" id="1783274"/>
    <lineage>
        <taxon>Bacteria</taxon>
        <taxon>Pseudomonadati</taxon>
        <taxon>Pseudomonadota</taxon>
        <taxon>Alphaproteobacteria</taxon>
        <taxon>Hyphomicrobiales</taxon>
        <taxon>Devosiaceae</taxon>
        <taxon>Arsenicitalea</taxon>
    </lineage>
</organism>
<accession>A0A433X7F7</accession>